<sequence>MTELPLRDLPLAECTVPALLEAQADRYGGRELLRIGELRRDFREMRDAVAGTAGMLRAEGLRHGDHIAMLCTNRVELLDLILGCAWLGATAVPLNVALRGAGLRHALADSGCRVLILEPELLDRLDAFELPDTVERVWVTERTPRQAVAGRTVELLPPRTQPIAPAEVRPGDTMAILYTSGTTGVSKGVCCPHAQFYWWGINVCETLEITERDVLYTVLPLYHTNALNCFAQALVSGARYVLGGRFSASAFWTDLRTSEATVTYLLGAMVNILYSKPPGANDRAHRVRRALAPASPSSLFLPFQDRFGITLVDGFGSTETNMVIGARPGEQRPGYLGKVLPGFQARVVDELDLPVPDGTAGELVLRADDPFAFATGYHHAAEQTVQAWRDLWFHTGDRVVRESDGWFRFLDRIKDAIRRRGENISSFEVEQVLGTHPAVDQVAVFAVPSELAEDEVMAAVVVKPELGKTTAADLAEHCVDRLAYFAIPRFIDLVDALPLTANGKVRKAELRKTGVRAETWDRMAQP</sequence>
<dbReference type="Pfam" id="PF00501">
    <property type="entry name" value="AMP-binding"/>
    <property type="match status" value="1"/>
</dbReference>
<dbReference type="GO" id="GO:0005524">
    <property type="term" value="F:ATP binding"/>
    <property type="evidence" value="ECO:0007669"/>
    <property type="project" value="UniProtKB-KW"/>
</dbReference>
<dbReference type="InterPro" id="IPR045851">
    <property type="entry name" value="AMP-bd_C_sf"/>
</dbReference>
<evidence type="ECO:0000256" key="2">
    <source>
        <dbReference type="ARBA" id="ARBA00022598"/>
    </source>
</evidence>
<feature type="domain" description="AMP-dependent synthetase/ligase" evidence="5">
    <location>
        <begin position="20"/>
        <end position="368"/>
    </location>
</feature>
<keyword evidence="2 7" id="KW-0436">Ligase</keyword>
<dbReference type="Proteomes" id="UP000294911">
    <property type="component" value="Unassembled WGS sequence"/>
</dbReference>
<keyword evidence="8" id="KW-1185">Reference proteome</keyword>
<name>A0A4V2SUL4_9PSEU</name>
<comment type="similarity">
    <text evidence="1">Belongs to the ATP-dependent AMP-binding enzyme family.</text>
</comment>
<protein>
    <submittedName>
        <fullName evidence="7">Crotonobetaine/carnitine-CoA ligase</fullName>
    </submittedName>
</protein>
<dbReference type="InterPro" id="IPR025110">
    <property type="entry name" value="AMP-bd_C"/>
</dbReference>
<organism evidence="7 8">
    <name type="scientific">Tamaricihabitans halophyticus</name>
    <dbReference type="NCBI Taxonomy" id="1262583"/>
    <lineage>
        <taxon>Bacteria</taxon>
        <taxon>Bacillati</taxon>
        <taxon>Actinomycetota</taxon>
        <taxon>Actinomycetes</taxon>
        <taxon>Pseudonocardiales</taxon>
        <taxon>Pseudonocardiaceae</taxon>
        <taxon>Tamaricihabitans</taxon>
    </lineage>
</organism>
<reference evidence="7 8" key="1">
    <citation type="submission" date="2019-03" db="EMBL/GenBank/DDBJ databases">
        <title>Genomic Encyclopedia of Type Strains, Phase IV (KMG-IV): sequencing the most valuable type-strain genomes for metagenomic binning, comparative biology and taxonomic classification.</title>
        <authorList>
            <person name="Goeker M."/>
        </authorList>
    </citation>
    <scope>NUCLEOTIDE SEQUENCE [LARGE SCALE GENOMIC DNA]</scope>
    <source>
        <strain evidence="7 8">DSM 45765</strain>
    </source>
</reference>
<dbReference type="GO" id="GO:0004467">
    <property type="term" value="F:long-chain fatty acid-CoA ligase activity"/>
    <property type="evidence" value="ECO:0007669"/>
    <property type="project" value="TreeGrafter"/>
</dbReference>
<dbReference type="Gene3D" id="3.40.50.12780">
    <property type="entry name" value="N-terminal domain of ligase-like"/>
    <property type="match status" value="1"/>
</dbReference>
<feature type="domain" description="AMP-binding enzyme C-terminal" evidence="6">
    <location>
        <begin position="428"/>
        <end position="504"/>
    </location>
</feature>
<keyword evidence="4" id="KW-0067">ATP-binding</keyword>
<comment type="caution">
    <text evidence="7">The sequence shown here is derived from an EMBL/GenBank/DDBJ whole genome shotgun (WGS) entry which is preliminary data.</text>
</comment>
<dbReference type="EMBL" id="SLXQ01000002">
    <property type="protein sequence ID" value="TCP55046.1"/>
    <property type="molecule type" value="Genomic_DNA"/>
</dbReference>
<dbReference type="RefSeq" id="WP_132876425.1">
    <property type="nucleotide sequence ID" value="NZ_SLXQ01000002.1"/>
</dbReference>
<dbReference type="PANTHER" id="PTHR43107">
    <property type="entry name" value="LONG-CHAIN FATTY ACID TRANSPORT PROTEIN"/>
    <property type="match status" value="1"/>
</dbReference>
<dbReference type="GO" id="GO:0005324">
    <property type="term" value="F:long-chain fatty acid transmembrane transporter activity"/>
    <property type="evidence" value="ECO:0007669"/>
    <property type="project" value="TreeGrafter"/>
</dbReference>
<dbReference type="PANTHER" id="PTHR43107:SF15">
    <property type="entry name" value="FATTY ACID TRANSPORT PROTEIN 3, ISOFORM A"/>
    <property type="match status" value="1"/>
</dbReference>
<dbReference type="SUPFAM" id="SSF56801">
    <property type="entry name" value="Acetyl-CoA synthetase-like"/>
    <property type="match status" value="1"/>
</dbReference>
<dbReference type="Pfam" id="PF13193">
    <property type="entry name" value="AMP-binding_C"/>
    <property type="match status" value="1"/>
</dbReference>
<keyword evidence="3" id="KW-0547">Nucleotide-binding</keyword>
<evidence type="ECO:0000256" key="1">
    <source>
        <dbReference type="ARBA" id="ARBA00006432"/>
    </source>
</evidence>
<dbReference type="InterPro" id="IPR020845">
    <property type="entry name" value="AMP-binding_CS"/>
</dbReference>
<gene>
    <name evidence="7" type="ORF">EV191_102258</name>
</gene>
<dbReference type="InterPro" id="IPR000873">
    <property type="entry name" value="AMP-dep_synth/lig_dom"/>
</dbReference>
<proteinExistence type="inferred from homology"/>
<dbReference type="GO" id="GO:0044539">
    <property type="term" value="P:long-chain fatty acid import into cell"/>
    <property type="evidence" value="ECO:0007669"/>
    <property type="project" value="TreeGrafter"/>
</dbReference>
<evidence type="ECO:0000259" key="5">
    <source>
        <dbReference type="Pfam" id="PF00501"/>
    </source>
</evidence>
<dbReference type="GO" id="GO:0005886">
    <property type="term" value="C:plasma membrane"/>
    <property type="evidence" value="ECO:0007669"/>
    <property type="project" value="TreeGrafter"/>
</dbReference>
<dbReference type="OrthoDB" id="2579187at2"/>
<evidence type="ECO:0000256" key="3">
    <source>
        <dbReference type="ARBA" id="ARBA00022741"/>
    </source>
</evidence>
<evidence type="ECO:0000259" key="6">
    <source>
        <dbReference type="Pfam" id="PF13193"/>
    </source>
</evidence>
<dbReference type="Gene3D" id="3.30.300.30">
    <property type="match status" value="1"/>
</dbReference>
<accession>A0A4V2SUL4</accession>
<evidence type="ECO:0000256" key="4">
    <source>
        <dbReference type="ARBA" id="ARBA00022840"/>
    </source>
</evidence>
<dbReference type="NCBIfam" id="NF004808">
    <property type="entry name" value="PRK06155.1"/>
    <property type="match status" value="1"/>
</dbReference>
<evidence type="ECO:0000313" key="8">
    <source>
        <dbReference type="Proteomes" id="UP000294911"/>
    </source>
</evidence>
<dbReference type="InterPro" id="IPR042099">
    <property type="entry name" value="ANL_N_sf"/>
</dbReference>
<dbReference type="PROSITE" id="PS00455">
    <property type="entry name" value="AMP_BINDING"/>
    <property type="match status" value="1"/>
</dbReference>
<evidence type="ECO:0000313" key="7">
    <source>
        <dbReference type="EMBL" id="TCP55046.1"/>
    </source>
</evidence>
<dbReference type="AlphaFoldDB" id="A0A4V2SUL4"/>